<dbReference type="Pfam" id="PF04082">
    <property type="entry name" value="Fungal_trans"/>
    <property type="match status" value="1"/>
</dbReference>
<dbReference type="Proteomes" id="UP000749293">
    <property type="component" value="Unassembled WGS sequence"/>
</dbReference>
<dbReference type="PANTHER" id="PTHR47540:SF6">
    <property type="entry name" value="ZN(II)2CYS6 TRANSCRIPTION FACTOR (EUROFUNG)"/>
    <property type="match status" value="1"/>
</dbReference>
<dbReference type="CDD" id="cd12148">
    <property type="entry name" value="fungal_TF_MHR"/>
    <property type="match status" value="1"/>
</dbReference>
<evidence type="ECO:0000256" key="2">
    <source>
        <dbReference type="ARBA" id="ARBA00023015"/>
    </source>
</evidence>
<dbReference type="PANTHER" id="PTHR47540">
    <property type="entry name" value="THIAMINE REPRESSIBLE GENES REGULATORY PROTEIN THI5"/>
    <property type="match status" value="1"/>
</dbReference>
<keyword evidence="4" id="KW-0804">Transcription</keyword>
<feature type="compositionally biased region" description="Polar residues" evidence="6">
    <location>
        <begin position="563"/>
        <end position="586"/>
    </location>
</feature>
<accession>A0A9P4Z0Y6</accession>
<dbReference type="OrthoDB" id="3266505at2759"/>
<evidence type="ECO:0000313" key="8">
    <source>
        <dbReference type="EMBL" id="KAF4125407.1"/>
    </source>
</evidence>
<dbReference type="GO" id="GO:0005634">
    <property type="term" value="C:nucleus"/>
    <property type="evidence" value="ECO:0007669"/>
    <property type="project" value="UniProtKB-SubCell"/>
</dbReference>
<dbReference type="EMBL" id="JAANYQ010000003">
    <property type="protein sequence ID" value="KAF4125407.1"/>
    <property type="molecule type" value="Genomic_DNA"/>
</dbReference>
<dbReference type="GO" id="GO:0006351">
    <property type="term" value="P:DNA-templated transcription"/>
    <property type="evidence" value="ECO:0007669"/>
    <property type="project" value="InterPro"/>
</dbReference>
<evidence type="ECO:0000256" key="5">
    <source>
        <dbReference type="ARBA" id="ARBA00023242"/>
    </source>
</evidence>
<organism evidence="8 9">
    <name type="scientific">Geosmithia morbida</name>
    <dbReference type="NCBI Taxonomy" id="1094350"/>
    <lineage>
        <taxon>Eukaryota</taxon>
        <taxon>Fungi</taxon>
        <taxon>Dikarya</taxon>
        <taxon>Ascomycota</taxon>
        <taxon>Pezizomycotina</taxon>
        <taxon>Sordariomycetes</taxon>
        <taxon>Hypocreomycetidae</taxon>
        <taxon>Hypocreales</taxon>
        <taxon>Bionectriaceae</taxon>
        <taxon>Geosmithia</taxon>
    </lineage>
</organism>
<evidence type="ECO:0000256" key="4">
    <source>
        <dbReference type="ARBA" id="ARBA00023163"/>
    </source>
</evidence>
<dbReference type="RefSeq" id="XP_035324059.1">
    <property type="nucleotide sequence ID" value="XM_035466222.1"/>
</dbReference>
<dbReference type="GO" id="GO:0043565">
    <property type="term" value="F:sequence-specific DNA binding"/>
    <property type="evidence" value="ECO:0007669"/>
    <property type="project" value="TreeGrafter"/>
</dbReference>
<feature type="compositionally biased region" description="Polar residues" evidence="6">
    <location>
        <begin position="33"/>
        <end position="53"/>
    </location>
</feature>
<reference evidence="8" key="1">
    <citation type="submission" date="2020-03" db="EMBL/GenBank/DDBJ databases">
        <title>Site-based positive gene gene selection in Geosmithia morbida across the United States reveals a broad range of putative effectors and factors for local host and environmental adapation.</title>
        <authorList>
            <person name="Onufrak A."/>
            <person name="Murdoch R.W."/>
            <person name="Gazis R."/>
            <person name="Huff M."/>
            <person name="Staton M."/>
            <person name="Klingeman W."/>
            <person name="Hadziabdic D."/>
        </authorList>
    </citation>
    <scope>NUCLEOTIDE SEQUENCE</scope>
    <source>
        <strain evidence="8">1262</strain>
    </source>
</reference>
<keyword evidence="5" id="KW-0539">Nucleus</keyword>
<feature type="region of interest" description="Disordered" evidence="6">
    <location>
        <begin position="563"/>
        <end position="589"/>
    </location>
</feature>
<dbReference type="GO" id="GO:0045944">
    <property type="term" value="P:positive regulation of transcription by RNA polymerase II"/>
    <property type="evidence" value="ECO:0007669"/>
    <property type="project" value="TreeGrafter"/>
</dbReference>
<dbReference type="GeneID" id="55970475"/>
<dbReference type="InterPro" id="IPR007219">
    <property type="entry name" value="XnlR_reg_dom"/>
</dbReference>
<protein>
    <recommendedName>
        <fullName evidence="7">Xylanolytic transcriptional activator regulatory domain-containing protein</fullName>
    </recommendedName>
</protein>
<comment type="caution">
    <text evidence="8">The sequence shown here is derived from an EMBL/GenBank/DDBJ whole genome shotgun (WGS) entry which is preliminary data.</text>
</comment>
<keyword evidence="2" id="KW-0805">Transcription regulation</keyword>
<feature type="domain" description="Xylanolytic transcriptional activator regulatory" evidence="7">
    <location>
        <begin position="261"/>
        <end position="335"/>
    </location>
</feature>
<name>A0A9P4Z0Y6_9HYPO</name>
<dbReference type="InterPro" id="IPR051711">
    <property type="entry name" value="Stress_Response_Reg"/>
</dbReference>
<proteinExistence type="predicted"/>
<comment type="subcellular location">
    <subcellularLocation>
        <location evidence="1">Nucleus</location>
    </subcellularLocation>
</comment>
<dbReference type="GO" id="GO:0008270">
    <property type="term" value="F:zinc ion binding"/>
    <property type="evidence" value="ECO:0007669"/>
    <property type="project" value="InterPro"/>
</dbReference>
<evidence type="ECO:0000259" key="7">
    <source>
        <dbReference type="SMART" id="SM00906"/>
    </source>
</evidence>
<evidence type="ECO:0000256" key="3">
    <source>
        <dbReference type="ARBA" id="ARBA00023125"/>
    </source>
</evidence>
<dbReference type="SMART" id="SM00906">
    <property type="entry name" value="Fungal_trans"/>
    <property type="match status" value="1"/>
</dbReference>
<keyword evidence="9" id="KW-1185">Reference proteome</keyword>
<evidence type="ECO:0000256" key="6">
    <source>
        <dbReference type="SAM" id="MobiDB-lite"/>
    </source>
</evidence>
<feature type="region of interest" description="Disordered" evidence="6">
    <location>
        <begin position="15"/>
        <end position="61"/>
    </location>
</feature>
<dbReference type="AlphaFoldDB" id="A0A9P4Z0Y6"/>
<sequence>MCYLLCSYLARLRNGQRSRDDSDNDATPATPIGQPTSKTAETNNALPRDQSPSPADPEIKNPIHEPRRIFQLDPASRQQFVGESTSWAFSDRLLHTLNPQPGSGSGVLDHRYVNDVVFSRQMNQDGGVKLPGRIRANLLVRIALSFIGQDYHFFIHKDFLQQLHLAYDPATSSDAAGGFQPPLGTSWVCKLYVVLALGELYSNVMSTCTSDQATPAVPGTEYFKAAVRLLQDTFEEPSVTQIEIMLLFCFYSNALGRCKSAHMYSGMAMRMSTCLGLHRRILDGHNLSLTEREHRIRLWWTVYVFERSTCSKLGQPLTIQDTEIDVEMPSGDPSSGAPKHELGLAEHLTAHVNLARITGLIMTDIYSPASVANRDKFVPSTRSILQRLRRWDAEAPASLRWRPEGRDPRPVASLQLFFNQCIILTTRPILLYILKVRNPFTGSNGAMLSTREKASIPQVPISDTTRSLADSCISAARMSNSIISQLFVQSMLAICGYFDAYHLFSSTLVLIISAITSPNSADSDAVQTAFQLLMIMRDNGNVSAGEYFSRLAQIQLSVNKQFSRSRSAPETSRNTPAAAPTSTEVTETAPVDLENTESPISSSSEDMDLVNVDWGRFLMPDSLGEAGAGGVITADPLDDPILQAFLDNADVTMDEAFVPTAEDMGLVW</sequence>
<evidence type="ECO:0000313" key="9">
    <source>
        <dbReference type="Proteomes" id="UP000749293"/>
    </source>
</evidence>
<gene>
    <name evidence="8" type="ORF">GMORB2_4247</name>
</gene>
<keyword evidence="3" id="KW-0238">DNA-binding</keyword>
<evidence type="ECO:0000256" key="1">
    <source>
        <dbReference type="ARBA" id="ARBA00004123"/>
    </source>
</evidence>